<dbReference type="Gene3D" id="3.90.226.10">
    <property type="entry name" value="2-enoyl-CoA Hydratase, Chain A, domain 1"/>
    <property type="match status" value="1"/>
</dbReference>
<comment type="pathway">
    <text evidence="2">Lipid metabolism; fatty acid beta-oxidation.</text>
</comment>
<dbReference type="OrthoDB" id="448450at2759"/>
<comment type="subcellular location">
    <subcellularLocation>
        <location evidence="1">Peroxisome</location>
    </subcellularLocation>
</comment>
<accession>A0A1Y2FZB2</accession>
<comment type="caution">
    <text evidence="6">The sequence shown here is derived from an EMBL/GenBank/DDBJ whole genome shotgun (WGS) entry which is preliminary data.</text>
</comment>
<keyword evidence="7" id="KW-1185">Reference proteome</keyword>
<dbReference type="InterPro" id="IPR051053">
    <property type="entry name" value="ECH/Chromodomain_protein"/>
</dbReference>
<comment type="similarity">
    <text evidence="3">Belongs to the enoyl-CoA hydratase/isomerase family.</text>
</comment>
<dbReference type="GO" id="GO:0006635">
    <property type="term" value="P:fatty acid beta-oxidation"/>
    <property type="evidence" value="ECO:0007669"/>
    <property type="project" value="TreeGrafter"/>
</dbReference>
<evidence type="ECO:0000313" key="6">
    <source>
        <dbReference type="EMBL" id="ORY89414.1"/>
    </source>
</evidence>
<name>A0A1Y2FZB2_9BASI</name>
<evidence type="ECO:0000313" key="7">
    <source>
        <dbReference type="Proteomes" id="UP000193467"/>
    </source>
</evidence>
<dbReference type="PANTHER" id="PTHR43684:SF1">
    <property type="entry name" value="ENOYL-COA DELTA ISOMERASE 2"/>
    <property type="match status" value="1"/>
</dbReference>
<dbReference type="GO" id="GO:0004165">
    <property type="term" value="F:delta(3)-delta(2)-enoyl-CoA isomerase activity"/>
    <property type="evidence" value="ECO:0007669"/>
    <property type="project" value="UniProtKB-ARBA"/>
</dbReference>
<dbReference type="AlphaFoldDB" id="A0A1Y2FZB2"/>
<dbReference type="SUPFAM" id="SSF52096">
    <property type="entry name" value="ClpP/crotonase"/>
    <property type="match status" value="1"/>
</dbReference>
<reference evidence="6 7" key="1">
    <citation type="submission" date="2016-07" db="EMBL/GenBank/DDBJ databases">
        <title>Pervasive Adenine N6-methylation of Active Genes in Fungi.</title>
        <authorList>
            <consortium name="DOE Joint Genome Institute"/>
            <person name="Mondo S.J."/>
            <person name="Dannebaum R.O."/>
            <person name="Kuo R.C."/>
            <person name="Labutti K."/>
            <person name="Haridas S."/>
            <person name="Kuo A."/>
            <person name="Salamov A."/>
            <person name="Ahrendt S.R."/>
            <person name="Lipzen A."/>
            <person name="Sullivan W."/>
            <person name="Andreopoulos W.B."/>
            <person name="Clum A."/>
            <person name="Lindquist E."/>
            <person name="Daum C."/>
            <person name="Ramamoorthy G.K."/>
            <person name="Gryganskyi A."/>
            <person name="Culley D."/>
            <person name="Magnuson J.K."/>
            <person name="James T.Y."/>
            <person name="O'Malley M.A."/>
            <person name="Stajich J.E."/>
            <person name="Spatafora J.W."/>
            <person name="Visel A."/>
            <person name="Grigoriev I.V."/>
        </authorList>
    </citation>
    <scope>NUCLEOTIDE SEQUENCE [LARGE SCALE GENOMIC DNA]</scope>
    <source>
        <strain evidence="6 7">62-1032</strain>
    </source>
</reference>
<keyword evidence="5" id="KW-0413">Isomerase</keyword>
<evidence type="ECO:0000256" key="2">
    <source>
        <dbReference type="ARBA" id="ARBA00005005"/>
    </source>
</evidence>
<dbReference type="CDD" id="cd06558">
    <property type="entry name" value="crotonase-like"/>
    <property type="match status" value="1"/>
</dbReference>
<evidence type="ECO:0000256" key="5">
    <source>
        <dbReference type="ARBA" id="ARBA00023235"/>
    </source>
</evidence>
<dbReference type="InterPro" id="IPR001753">
    <property type="entry name" value="Enoyl-CoA_hydra/iso"/>
</dbReference>
<dbReference type="STRING" id="106004.A0A1Y2FZB2"/>
<organism evidence="6 7">
    <name type="scientific">Leucosporidium creatinivorum</name>
    <dbReference type="NCBI Taxonomy" id="106004"/>
    <lineage>
        <taxon>Eukaryota</taxon>
        <taxon>Fungi</taxon>
        <taxon>Dikarya</taxon>
        <taxon>Basidiomycota</taxon>
        <taxon>Pucciniomycotina</taxon>
        <taxon>Microbotryomycetes</taxon>
        <taxon>Leucosporidiales</taxon>
        <taxon>Leucosporidium</taxon>
    </lineage>
</organism>
<dbReference type="EMBL" id="MCGR01000006">
    <property type="protein sequence ID" value="ORY89414.1"/>
    <property type="molecule type" value="Genomic_DNA"/>
</dbReference>
<dbReference type="PANTHER" id="PTHR43684">
    <property type="match status" value="1"/>
</dbReference>
<dbReference type="InterPro" id="IPR029045">
    <property type="entry name" value="ClpP/crotonase-like_dom_sf"/>
</dbReference>
<gene>
    <name evidence="6" type="ORF">BCR35DRAFT_300588</name>
</gene>
<dbReference type="GO" id="GO:0005782">
    <property type="term" value="C:peroxisomal matrix"/>
    <property type="evidence" value="ECO:0007669"/>
    <property type="project" value="TreeGrafter"/>
</dbReference>
<proteinExistence type="inferred from homology"/>
<dbReference type="FunFam" id="3.90.226.10:FF:000048">
    <property type="entry name" value="3,2-trans-enoyl-CoA isomerase"/>
    <property type="match status" value="1"/>
</dbReference>
<dbReference type="Proteomes" id="UP000193467">
    <property type="component" value="Unassembled WGS sequence"/>
</dbReference>
<sequence length="272" mass="29377">MAYNSTEPIILDLSQPPFAIITLNIPAKKNALDGHLYKKLSAMLQSIDRRTEIKVTLLTGRGDFFSAGADVKAAREGFGASEEDARTGALRRLSESNLDLTRALYRHSKILVAGLNGPAIGLSAALLGQFDFVYAVETAWILTPFTALSLVAEGGASLSFPRRMGIVKANEALLLGKKLTAPELQSNGFFNKLFPSSTDEVFMSSLMAYLRDKLDGLDLDAALMSKQLIKATLPDPDPSNIREVFAGADRFATGKPSAAFAKVAAKKMRHKI</sequence>
<dbReference type="InParanoid" id="A0A1Y2FZB2"/>
<protein>
    <submittedName>
        <fullName evidence="6">ClpP/crotonase-like domain-containing protein</fullName>
    </submittedName>
</protein>
<keyword evidence="4" id="KW-0576">Peroxisome</keyword>
<evidence type="ECO:0000256" key="4">
    <source>
        <dbReference type="ARBA" id="ARBA00023140"/>
    </source>
</evidence>
<evidence type="ECO:0000256" key="1">
    <source>
        <dbReference type="ARBA" id="ARBA00004275"/>
    </source>
</evidence>
<dbReference type="Pfam" id="PF00378">
    <property type="entry name" value="ECH_1"/>
    <property type="match status" value="1"/>
</dbReference>
<evidence type="ECO:0000256" key="3">
    <source>
        <dbReference type="ARBA" id="ARBA00005254"/>
    </source>
</evidence>